<comment type="pathway">
    <text evidence="2">Protein modification; protein ubiquitination.</text>
</comment>
<keyword evidence="8" id="KW-0862">Zinc</keyword>
<dbReference type="PROSITE" id="PS50089">
    <property type="entry name" value="ZF_RING_2"/>
    <property type="match status" value="1"/>
</dbReference>
<dbReference type="SMART" id="SM00184">
    <property type="entry name" value="RING"/>
    <property type="match status" value="1"/>
</dbReference>
<dbReference type="Proteomes" id="UP001652623">
    <property type="component" value="Chromosome 7"/>
</dbReference>
<dbReference type="EC" id="2.3.2.27" evidence="3"/>
<evidence type="ECO:0000259" key="12">
    <source>
        <dbReference type="PROSITE" id="PS50089"/>
    </source>
</evidence>
<keyword evidence="11" id="KW-0812">Transmembrane</keyword>
<sequence length="240" mass="27668">MSYNHLDPPRCCENSTAEVSDKPSQLKLYQFFMFCVPILFTFILLFLLYLFYLRPRRVNWSSLRMLTVSENEEDISRVELGLKKELREMLPIIVYKESFSVRDTQCSVCLGDYQAEDRLQQIPACHHTFHIDCIDHWLSTHTTCPLCRLSLLSSAKSQPELPEVQVEVCQVTSVAEDNCETPLEQGPQVNEHLSALNTREPKFPQNNAEEDRGRSSQCIDCPRETRGESETTLHQHSDGL</sequence>
<reference evidence="14" key="1">
    <citation type="submission" date="2025-08" db="UniProtKB">
        <authorList>
            <consortium name="RefSeq"/>
        </authorList>
    </citation>
    <scope>IDENTIFICATION</scope>
    <source>
        <tissue evidence="14">Seedling</tissue>
    </source>
</reference>
<dbReference type="PANTHER" id="PTHR46913">
    <property type="entry name" value="RING-H2 FINGER PROTEIN ATL16"/>
    <property type="match status" value="1"/>
</dbReference>
<keyword evidence="7" id="KW-0833">Ubl conjugation pathway</keyword>
<dbReference type="GO" id="GO:0016020">
    <property type="term" value="C:membrane"/>
    <property type="evidence" value="ECO:0007669"/>
    <property type="project" value="UniProtKB-SubCell"/>
</dbReference>
<protein>
    <recommendedName>
        <fullName evidence="3">RING-type E3 ubiquitin transferase</fullName>
        <ecNumber evidence="3">2.3.2.27</ecNumber>
    </recommendedName>
</protein>
<dbReference type="SUPFAM" id="SSF57850">
    <property type="entry name" value="RING/U-box"/>
    <property type="match status" value="1"/>
</dbReference>
<dbReference type="KEGG" id="zju:107410797"/>
<feature type="transmembrane region" description="Helical" evidence="11">
    <location>
        <begin position="28"/>
        <end position="52"/>
    </location>
</feature>
<dbReference type="Gene3D" id="3.30.40.10">
    <property type="entry name" value="Zinc/RING finger domain, C3HC4 (zinc finger)"/>
    <property type="match status" value="1"/>
</dbReference>
<keyword evidence="11" id="KW-1133">Transmembrane helix</keyword>
<evidence type="ECO:0000256" key="3">
    <source>
        <dbReference type="ARBA" id="ARBA00012483"/>
    </source>
</evidence>
<feature type="domain" description="RING-type" evidence="12">
    <location>
        <begin position="106"/>
        <end position="148"/>
    </location>
</feature>
<dbReference type="AlphaFoldDB" id="A0A6P3ZJH5"/>
<evidence type="ECO:0000256" key="1">
    <source>
        <dbReference type="ARBA" id="ARBA00000900"/>
    </source>
</evidence>
<evidence type="ECO:0000256" key="10">
    <source>
        <dbReference type="SAM" id="MobiDB-lite"/>
    </source>
</evidence>
<dbReference type="Pfam" id="PF13639">
    <property type="entry name" value="zf-RING_2"/>
    <property type="match status" value="1"/>
</dbReference>
<evidence type="ECO:0000313" key="13">
    <source>
        <dbReference type="Proteomes" id="UP001652623"/>
    </source>
</evidence>
<dbReference type="GO" id="GO:0016567">
    <property type="term" value="P:protein ubiquitination"/>
    <property type="evidence" value="ECO:0007669"/>
    <property type="project" value="InterPro"/>
</dbReference>
<dbReference type="GO" id="GO:0008270">
    <property type="term" value="F:zinc ion binding"/>
    <property type="evidence" value="ECO:0007669"/>
    <property type="project" value="UniProtKB-KW"/>
</dbReference>
<dbReference type="PANTHER" id="PTHR46913:SF23">
    <property type="entry name" value="E3 UBIQUITIN-PROTEIN LIGASE RHA4A-RELATED"/>
    <property type="match status" value="1"/>
</dbReference>
<dbReference type="InterPro" id="IPR013083">
    <property type="entry name" value="Znf_RING/FYVE/PHD"/>
</dbReference>
<evidence type="ECO:0000256" key="2">
    <source>
        <dbReference type="ARBA" id="ARBA00004906"/>
    </source>
</evidence>
<dbReference type="InterPro" id="IPR001841">
    <property type="entry name" value="Znf_RING"/>
</dbReference>
<comment type="catalytic activity">
    <reaction evidence="1">
        <text>S-ubiquitinyl-[E2 ubiquitin-conjugating enzyme]-L-cysteine + [acceptor protein]-L-lysine = [E2 ubiquitin-conjugating enzyme]-L-cysteine + N(6)-ubiquitinyl-[acceptor protein]-L-lysine.</text>
        <dbReference type="EC" id="2.3.2.27"/>
    </reaction>
</comment>
<proteinExistence type="predicted"/>
<evidence type="ECO:0000256" key="4">
    <source>
        <dbReference type="ARBA" id="ARBA00022679"/>
    </source>
</evidence>
<evidence type="ECO:0000256" key="9">
    <source>
        <dbReference type="PROSITE-ProRule" id="PRU00175"/>
    </source>
</evidence>
<dbReference type="InterPro" id="IPR044600">
    <property type="entry name" value="ATL1/ATL16-like"/>
</dbReference>
<evidence type="ECO:0000256" key="6">
    <source>
        <dbReference type="ARBA" id="ARBA00022771"/>
    </source>
</evidence>
<evidence type="ECO:0000256" key="11">
    <source>
        <dbReference type="SAM" id="Phobius"/>
    </source>
</evidence>
<evidence type="ECO:0000256" key="5">
    <source>
        <dbReference type="ARBA" id="ARBA00022723"/>
    </source>
</evidence>
<keyword evidence="4" id="KW-0808">Transferase</keyword>
<organism evidence="13 14">
    <name type="scientific">Ziziphus jujuba</name>
    <name type="common">Chinese jujube</name>
    <name type="synonym">Ziziphus sativa</name>
    <dbReference type="NCBI Taxonomy" id="326968"/>
    <lineage>
        <taxon>Eukaryota</taxon>
        <taxon>Viridiplantae</taxon>
        <taxon>Streptophyta</taxon>
        <taxon>Embryophyta</taxon>
        <taxon>Tracheophyta</taxon>
        <taxon>Spermatophyta</taxon>
        <taxon>Magnoliopsida</taxon>
        <taxon>eudicotyledons</taxon>
        <taxon>Gunneridae</taxon>
        <taxon>Pentapetalae</taxon>
        <taxon>rosids</taxon>
        <taxon>fabids</taxon>
        <taxon>Rosales</taxon>
        <taxon>Rhamnaceae</taxon>
        <taxon>Paliureae</taxon>
        <taxon>Ziziphus</taxon>
    </lineage>
</organism>
<keyword evidence="6 9" id="KW-0863">Zinc-finger</keyword>
<evidence type="ECO:0000313" key="14">
    <source>
        <dbReference type="RefSeq" id="XP_015873758.2"/>
    </source>
</evidence>
<keyword evidence="13" id="KW-1185">Reference proteome</keyword>
<keyword evidence="5" id="KW-0479">Metal-binding</keyword>
<dbReference type="GO" id="GO:0061630">
    <property type="term" value="F:ubiquitin protein ligase activity"/>
    <property type="evidence" value="ECO:0007669"/>
    <property type="project" value="UniProtKB-EC"/>
</dbReference>
<evidence type="ECO:0000256" key="8">
    <source>
        <dbReference type="ARBA" id="ARBA00022833"/>
    </source>
</evidence>
<accession>A0A6P3ZJH5</accession>
<feature type="compositionally biased region" description="Basic and acidic residues" evidence="10">
    <location>
        <begin position="221"/>
        <end position="240"/>
    </location>
</feature>
<gene>
    <name evidence="14" type="primary">LOC107410797</name>
</gene>
<keyword evidence="11" id="KW-0472">Membrane</keyword>
<dbReference type="RefSeq" id="XP_015873758.2">
    <property type="nucleotide sequence ID" value="XM_016018272.4"/>
</dbReference>
<evidence type="ECO:0000256" key="7">
    <source>
        <dbReference type="ARBA" id="ARBA00022786"/>
    </source>
</evidence>
<name>A0A6P3ZJH5_ZIZJJ</name>
<dbReference type="GeneID" id="107410797"/>
<feature type="region of interest" description="Disordered" evidence="10">
    <location>
        <begin position="199"/>
        <end position="240"/>
    </location>
</feature>
<dbReference type="CDD" id="cd16461">
    <property type="entry name" value="RING-H2_EL5-like"/>
    <property type="match status" value="1"/>
</dbReference>